<dbReference type="Proteomes" id="UP001558613">
    <property type="component" value="Unassembled WGS sequence"/>
</dbReference>
<evidence type="ECO:0000256" key="9">
    <source>
        <dbReference type="PROSITE-ProRule" id="PRU00175"/>
    </source>
</evidence>
<dbReference type="InterPro" id="IPR011011">
    <property type="entry name" value="Znf_FYVE_PHD"/>
</dbReference>
<feature type="domain" description="Protein kinase" evidence="11">
    <location>
        <begin position="1"/>
        <end position="192"/>
    </location>
</feature>
<dbReference type="SUPFAM" id="SSF68906">
    <property type="entry name" value="SAP domain"/>
    <property type="match status" value="1"/>
</dbReference>
<evidence type="ECO:0000259" key="11">
    <source>
        <dbReference type="PROSITE" id="PS50011"/>
    </source>
</evidence>
<evidence type="ECO:0000256" key="6">
    <source>
        <dbReference type="ARBA" id="ARBA00039277"/>
    </source>
</evidence>
<dbReference type="Pfam" id="PF00069">
    <property type="entry name" value="Pkinase"/>
    <property type="match status" value="1"/>
</dbReference>
<evidence type="ECO:0000259" key="12">
    <source>
        <dbReference type="PROSITE" id="PS50089"/>
    </source>
</evidence>
<evidence type="ECO:0000313" key="13">
    <source>
        <dbReference type="EMBL" id="KAL1269552.1"/>
    </source>
</evidence>
<evidence type="ECO:0000256" key="3">
    <source>
        <dbReference type="ARBA" id="ARBA00022723"/>
    </source>
</evidence>
<keyword evidence="3" id="KW-0479">Metal-binding</keyword>
<dbReference type="InterPro" id="IPR051728">
    <property type="entry name" value="RING-FYVE_E3_ubiquitin-ligase"/>
</dbReference>
<dbReference type="InterPro" id="IPR001841">
    <property type="entry name" value="Znf_RING"/>
</dbReference>
<dbReference type="PROSITE" id="PS50011">
    <property type="entry name" value="PROTEIN_KINASE_DOM"/>
    <property type="match status" value="1"/>
</dbReference>
<keyword evidence="14" id="KW-1185">Reference proteome</keyword>
<accession>A0ABR3MY35</accession>
<dbReference type="Gene3D" id="3.30.40.10">
    <property type="entry name" value="Zinc/RING finger domain, C3HC4 (zinc finger)"/>
    <property type="match status" value="1"/>
</dbReference>
<dbReference type="InterPro" id="IPR049323">
    <property type="entry name" value="CARP1_FYVE"/>
</dbReference>
<name>A0ABR3MY35_9TELE</name>
<dbReference type="InterPro" id="IPR036361">
    <property type="entry name" value="SAP_dom_sf"/>
</dbReference>
<dbReference type="PANTHER" id="PTHR14879:SF3">
    <property type="entry name" value="E3 UBIQUITIN-PROTEIN LIGASE RNF34"/>
    <property type="match status" value="1"/>
</dbReference>
<dbReference type="InterPro" id="IPR013083">
    <property type="entry name" value="Znf_RING/FYVE/PHD"/>
</dbReference>
<dbReference type="InterPro" id="IPR055111">
    <property type="entry name" value="RNF34_RFFL_HeH"/>
</dbReference>
<comment type="subcellular location">
    <subcellularLocation>
        <location evidence="1">Cell membrane</location>
        <topology evidence="1">Peripheral membrane protein</topology>
    </subcellularLocation>
    <subcellularLocation>
        <location evidence="2">Nucleus speckle</location>
    </subcellularLocation>
</comment>
<dbReference type="SMART" id="SM00220">
    <property type="entry name" value="S_TKc"/>
    <property type="match status" value="1"/>
</dbReference>
<dbReference type="Gene3D" id="1.10.720.30">
    <property type="entry name" value="SAP domain"/>
    <property type="match status" value="1"/>
</dbReference>
<dbReference type="SUPFAM" id="SSF57850">
    <property type="entry name" value="RING/U-box"/>
    <property type="match status" value="1"/>
</dbReference>
<dbReference type="Gene3D" id="1.10.720.140">
    <property type="match status" value="1"/>
</dbReference>
<evidence type="ECO:0000256" key="10">
    <source>
        <dbReference type="SAM" id="MobiDB-lite"/>
    </source>
</evidence>
<feature type="compositionally biased region" description="Polar residues" evidence="10">
    <location>
        <begin position="368"/>
        <end position="392"/>
    </location>
</feature>
<dbReference type="EMBL" id="JAYMGO010000008">
    <property type="protein sequence ID" value="KAL1269552.1"/>
    <property type="molecule type" value="Genomic_DNA"/>
</dbReference>
<dbReference type="SUPFAM" id="SSF57903">
    <property type="entry name" value="FYVE/PHD zinc finger"/>
    <property type="match status" value="1"/>
</dbReference>
<dbReference type="InterPro" id="IPR000719">
    <property type="entry name" value="Prot_kinase_dom"/>
</dbReference>
<evidence type="ECO:0000256" key="5">
    <source>
        <dbReference type="ARBA" id="ARBA00022833"/>
    </source>
</evidence>
<dbReference type="CDD" id="cd15769">
    <property type="entry name" value="FYVE_CARP1"/>
    <property type="match status" value="1"/>
</dbReference>
<dbReference type="CDD" id="cd16706">
    <property type="entry name" value="RING-HC_CARP1"/>
    <property type="match status" value="1"/>
</dbReference>
<sequence>MEVALLILANQGPRVQEIIQLLDWRVDSDHYVLVLERPVPCNIRSSNVLRRGVLHRDIKLENILIILDTLKVKLIDFRCSDFLTDVGYTSFAGTRGYCPPEYLLTGKYHRKSATVWSLGILLFAFLCGNFPIIEDLEKINRNTWAKDGLSKATENEELAVYKQWPGFLYIQLGDSPRCLGVAMKAGASSMWASCCGLLNEVMGTGAVRGQQPGFGAGAGPFRFAPTAGYSTYPPTNSSSTSLVCQACGQAFSVFRRRHICCDCKKSFCSLCSVLQENLRRCTTCHLLKGTAFQRPQLMRLRVKDLRQYLTLRNINTDTCREKEDLVDLVLCHQGAESEDDPDTPSLQSRPLYSPPPSTEEPTSPLSALSPTQGEPISRSNSSESTNQDIEDSTSVSLLNLDQTEHTPESSDATTARASLSDLSSLDDVEQLTVRQLKEILARNFVSFSGCCEKWELVERVRRLYRENEDNRKSMENVSNPITAVVAYPPPICNGGIGDGCKMQLSNDDNLCRICMDAIIDCVLLECGHMVTCTKCGKRMSECPICRQYVIRAVHVFKS</sequence>
<reference evidence="13 14" key="1">
    <citation type="submission" date="2023-09" db="EMBL/GenBank/DDBJ databases">
        <authorList>
            <person name="Wang M."/>
        </authorList>
    </citation>
    <scope>NUCLEOTIDE SEQUENCE [LARGE SCALE GENOMIC DNA]</scope>
    <source>
        <strain evidence="13">GT-2023</strain>
        <tissue evidence="13">Liver</tissue>
    </source>
</reference>
<dbReference type="PROSITE" id="PS50089">
    <property type="entry name" value="ZF_RING_2"/>
    <property type="match status" value="1"/>
</dbReference>
<keyword evidence="5" id="KW-0862">Zinc</keyword>
<dbReference type="InterPro" id="IPR057299">
    <property type="entry name" value="RNF34_RFFL_SAP"/>
</dbReference>
<dbReference type="InterPro" id="IPR011009">
    <property type="entry name" value="Kinase-like_dom_sf"/>
</dbReference>
<evidence type="ECO:0000256" key="8">
    <source>
        <dbReference type="ARBA" id="ARBA00042270"/>
    </source>
</evidence>
<evidence type="ECO:0000256" key="4">
    <source>
        <dbReference type="ARBA" id="ARBA00022771"/>
    </source>
</evidence>
<protein>
    <recommendedName>
        <fullName evidence="6">E3 ubiquitin-protein ligase RNF34</fullName>
    </recommendedName>
    <alternativeName>
        <fullName evidence="7">RING finger protein 34</fullName>
    </alternativeName>
    <alternativeName>
        <fullName evidence="8">RING-type E3 ubiquitin transferase RNF34</fullName>
    </alternativeName>
</protein>
<keyword evidence="4 9" id="KW-0863">Zinc-finger</keyword>
<dbReference type="PROSITE" id="PS00108">
    <property type="entry name" value="PROTEIN_KINASE_ST"/>
    <property type="match status" value="1"/>
</dbReference>
<evidence type="ECO:0000313" key="14">
    <source>
        <dbReference type="Proteomes" id="UP001558613"/>
    </source>
</evidence>
<organism evidence="13 14">
    <name type="scientific">Cirrhinus molitorella</name>
    <name type="common">mud carp</name>
    <dbReference type="NCBI Taxonomy" id="172907"/>
    <lineage>
        <taxon>Eukaryota</taxon>
        <taxon>Metazoa</taxon>
        <taxon>Chordata</taxon>
        <taxon>Craniata</taxon>
        <taxon>Vertebrata</taxon>
        <taxon>Euteleostomi</taxon>
        <taxon>Actinopterygii</taxon>
        <taxon>Neopterygii</taxon>
        <taxon>Teleostei</taxon>
        <taxon>Ostariophysi</taxon>
        <taxon>Cypriniformes</taxon>
        <taxon>Cyprinidae</taxon>
        <taxon>Labeoninae</taxon>
        <taxon>Labeonini</taxon>
        <taxon>Cirrhinus</taxon>
    </lineage>
</organism>
<dbReference type="InterPro" id="IPR008271">
    <property type="entry name" value="Ser/Thr_kinase_AS"/>
</dbReference>
<dbReference type="Gene3D" id="1.10.510.10">
    <property type="entry name" value="Transferase(Phosphotransferase) domain 1"/>
    <property type="match status" value="1"/>
</dbReference>
<evidence type="ECO:0000256" key="7">
    <source>
        <dbReference type="ARBA" id="ARBA00041475"/>
    </source>
</evidence>
<dbReference type="Pfam" id="PF13920">
    <property type="entry name" value="zf-C3HC4_3"/>
    <property type="match status" value="1"/>
</dbReference>
<dbReference type="SMART" id="SM00184">
    <property type="entry name" value="RING"/>
    <property type="match status" value="1"/>
</dbReference>
<dbReference type="Pfam" id="PF23632">
    <property type="entry name" value="SAP_RNF34_RFFL"/>
    <property type="match status" value="1"/>
</dbReference>
<dbReference type="Gene3D" id="3.30.200.20">
    <property type="entry name" value="Phosphorylase Kinase, domain 1"/>
    <property type="match status" value="1"/>
</dbReference>
<feature type="domain" description="RING-type" evidence="12">
    <location>
        <begin position="511"/>
        <end position="546"/>
    </location>
</feature>
<comment type="caution">
    <text evidence="13">The sequence shown here is derived from an EMBL/GenBank/DDBJ whole genome shotgun (WGS) entry which is preliminary data.</text>
</comment>
<feature type="region of interest" description="Disordered" evidence="10">
    <location>
        <begin position="335"/>
        <end position="392"/>
    </location>
</feature>
<dbReference type="PANTHER" id="PTHR14879">
    <property type="entry name" value="CASPASE REGULATOR, RING FINGER DOMAIN-CONTAINING"/>
    <property type="match status" value="1"/>
</dbReference>
<proteinExistence type="predicted"/>
<evidence type="ECO:0000256" key="1">
    <source>
        <dbReference type="ARBA" id="ARBA00004202"/>
    </source>
</evidence>
<dbReference type="Pfam" id="PF22968">
    <property type="entry name" value="RNF34L-like_3rd"/>
    <property type="match status" value="1"/>
</dbReference>
<evidence type="ECO:0000256" key="2">
    <source>
        <dbReference type="ARBA" id="ARBA00004324"/>
    </source>
</evidence>
<gene>
    <name evidence="13" type="ORF">QQF64_031841</name>
</gene>
<dbReference type="SUPFAM" id="SSF56112">
    <property type="entry name" value="Protein kinase-like (PK-like)"/>
    <property type="match status" value="1"/>
</dbReference>